<reference evidence="1" key="1">
    <citation type="journal article" date="2020" name="Stud. Mycol.">
        <title>101 Dothideomycetes genomes: a test case for predicting lifestyles and emergence of pathogens.</title>
        <authorList>
            <person name="Haridas S."/>
            <person name="Albert R."/>
            <person name="Binder M."/>
            <person name="Bloem J."/>
            <person name="Labutti K."/>
            <person name="Salamov A."/>
            <person name="Andreopoulos B."/>
            <person name="Baker S."/>
            <person name="Barry K."/>
            <person name="Bills G."/>
            <person name="Bluhm B."/>
            <person name="Cannon C."/>
            <person name="Castanera R."/>
            <person name="Culley D."/>
            <person name="Daum C."/>
            <person name="Ezra D."/>
            <person name="Gonzalez J."/>
            <person name="Henrissat B."/>
            <person name="Kuo A."/>
            <person name="Liang C."/>
            <person name="Lipzen A."/>
            <person name="Lutzoni F."/>
            <person name="Magnuson J."/>
            <person name="Mondo S."/>
            <person name="Nolan M."/>
            <person name="Ohm R."/>
            <person name="Pangilinan J."/>
            <person name="Park H.-J."/>
            <person name="Ramirez L."/>
            <person name="Alfaro M."/>
            <person name="Sun H."/>
            <person name="Tritt A."/>
            <person name="Yoshinaga Y."/>
            <person name="Zwiers L.-H."/>
            <person name="Turgeon B."/>
            <person name="Goodwin S."/>
            <person name="Spatafora J."/>
            <person name="Crous P."/>
            <person name="Grigoriev I."/>
        </authorList>
    </citation>
    <scope>NUCLEOTIDE SEQUENCE</scope>
    <source>
        <strain evidence="1">CBS 116435</strain>
    </source>
</reference>
<keyword evidence="2" id="KW-1185">Reference proteome</keyword>
<evidence type="ECO:0000313" key="1">
    <source>
        <dbReference type="EMBL" id="KAF2716212.1"/>
    </source>
</evidence>
<protein>
    <submittedName>
        <fullName evidence="1">Uncharacterized protein</fullName>
    </submittedName>
</protein>
<name>A0A9P4Q182_9PEZI</name>
<proteinExistence type="predicted"/>
<evidence type="ECO:0000313" key="2">
    <source>
        <dbReference type="Proteomes" id="UP000799441"/>
    </source>
</evidence>
<dbReference type="AlphaFoldDB" id="A0A9P4Q182"/>
<accession>A0A9P4Q182</accession>
<dbReference type="EMBL" id="MU003886">
    <property type="protein sequence ID" value="KAF2716212.1"/>
    <property type="molecule type" value="Genomic_DNA"/>
</dbReference>
<gene>
    <name evidence="1" type="ORF">K431DRAFT_25277</name>
</gene>
<organism evidence="1 2">
    <name type="scientific">Polychaeton citri CBS 116435</name>
    <dbReference type="NCBI Taxonomy" id="1314669"/>
    <lineage>
        <taxon>Eukaryota</taxon>
        <taxon>Fungi</taxon>
        <taxon>Dikarya</taxon>
        <taxon>Ascomycota</taxon>
        <taxon>Pezizomycotina</taxon>
        <taxon>Dothideomycetes</taxon>
        <taxon>Dothideomycetidae</taxon>
        <taxon>Capnodiales</taxon>
        <taxon>Capnodiaceae</taxon>
        <taxon>Polychaeton</taxon>
    </lineage>
</organism>
<sequence>MHTVSIQPTLSLSRTHIYIHLHANTPEHTGTKQQMQVYPSQRRRLHQTILSDAARQARPMIVPQKKLMHDTQRSAQRTQPVAGSCVSSRGHVRFPLHDEPTPPLYLPAECREREGDGKGEMELVVGCGNVHRWPETTPSPLQSVLNKNTGKQRGWFPLGVPLSAC</sequence>
<comment type="caution">
    <text evidence="1">The sequence shown here is derived from an EMBL/GenBank/DDBJ whole genome shotgun (WGS) entry which is preliminary data.</text>
</comment>
<dbReference type="Proteomes" id="UP000799441">
    <property type="component" value="Unassembled WGS sequence"/>
</dbReference>